<dbReference type="EMBL" id="QNUK01000033">
    <property type="protein sequence ID" value="KAF5906422.1"/>
    <property type="molecule type" value="Genomic_DNA"/>
</dbReference>
<feature type="non-terminal residue" evidence="1">
    <location>
        <position position="1"/>
    </location>
</feature>
<evidence type="ECO:0000313" key="2">
    <source>
        <dbReference type="Proteomes" id="UP000727407"/>
    </source>
</evidence>
<evidence type="ECO:0000313" key="1">
    <source>
        <dbReference type="EMBL" id="KAF5906422.1"/>
    </source>
</evidence>
<accession>A0A8J4X6R4</accession>
<proteinExistence type="predicted"/>
<dbReference type="AlphaFoldDB" id="A0A8J4X6R4"/>
<reference evidence="1" key="1">
    <citation type="submission" date="2020-07" db="EMBL/GenBank/DDBJ databases">
        <title>Clarias magur genome sequencing, assembly and annotation.</title>
        <authorList>
            <person name="Kushwaha B."/>
            <person name="Kumar R."/>
            <person name="Das P."/>
            <person name="Joshi C.G."/>
            <person name="Kumar D."/>
            <person name="Nagpure N.S."/>
            <person name="Pandey M."/>
            <person name="Agarwal S."/>
            <person name="Srivastava S."/>
            <person name="Singh M."/>
            <person name="Sahoo L."/>
            <person name="Jayasankar P."/>
            <person name="Meher P.K."/>
            <person name="Koringa P.G."/>
            <person name="Iquebal M.A."/>
            <person name="Das S.P."/>
            <person name="Bit A."/>
            <person name="Patnaik S."/>
            <person name="Patel N."/>
            <person name="Shah T.M."/>
            <person name="Hinsu A."/>
            <person name="Jena J.K."/>
        </authorList>
    </citation>
    <scope>NUCLEOTIDE SEQUENCE</scope>
    <source>
        <strain evidence="1">CIFAMagur01</strain>
        <tissue evidence="1">Testis</tissue>
    </source>
</reference>
<sequence>KEQLMLISAGGGDIMDMSKGGMLEHQTQLSSCDTGFGQKQSFGSMHQNSIQGFMTNTLPTGQYSTGIYGNSYKKYSTMSTMDGWRENMIQLDT</sequence>
<keyword evidence="2" id="KW-1185">Reference proteome</keyword>
<dbReference type="Proteomes" id="UP000727407">
    <property type="component" value="Unassembled WGS sequence"/>
</dbReference>
<comment type="caution">
    <text evidence="1">The sequence shown here is derived from an EMBL/GenBank/DDBJ whole genome shotgun (WGS) entry which is preliminary data.</text>
</comment>
<feature type="non-terminal residue" evidence="1">
    <location>
        <position position="93"/>
    </location>
</feature>
<protein>
    <submittedName>
        <fullName evidence="1">Desmocollin-2-like isoform X1</fullName>
    </submittedName>
</protein>
<name>A0A8J4X6R4_CLAMG</name>
<organism evidence="1 2">
    <name type="scientific">Clarias magur</name>
    <name type="common">Asian catfish</name>
    <name type="synonym">Macropteronotus magur</name>
    <dbReference type="NCBI Taxonomy" id="1594786"/>
    <lineage>
        <taxon>Eukaryota</taxon>
        <taxon>Metazoa</taxon>
        <taxon>Chordata</taxon>
        <taxon>Craniata</taxon>
        <taxon>Vertebrata</taxon>
        <taxon>Euteleostomi</taxon>
        <taxon>Actinopterygii</taxon>
        <taxon>Neopterygii</taxon>
        <taxon>Teleostei</taxon>
        <taxon>Ostariophysi</taxon>
        <taxon>Siluriformes</taxon>
        <taxon>Clariidae</taxon>
        <taxon>Clarias</taxon>
    </lineage>
</organism>
<gene>
    <name evidence="1" type="ORF">DAT39_003880</name>
</gene>